<dbReference type="AlphaFoldDB" id="A0A6G1ESU5"/>
<accession>A0A6G1ESU5</accession>
<keyword evidence="2" id="KW-1185">Reference proteome</keyword>
<proteinExistence type="predicted"/>
<comment type="caution">
    <text evidence="1">The sequence shown here is derived from an EMBL/GenBank/DDBJ whole genome shotgun (WGS) entry which is preliminary data.</text>
</comment>
<evidence type="ECO:0000313" key="2">
    <source>
        <dbReference type="Proteomes" id="UP000479710"/>
    </source>
</evidence>
<name>A0A6G1ESU5_9ORYZ</name>
<gene>
    <name evidence="1" type="ORF">E2562_035611</name>
</gene>
<dbReference type="EMBL" id="SPHZ02000003">
    <property type="protein sequence ID" value="KAF0927701.1"/>
    <property type="molecule type" value="Genomic_DNA"/>
</dbReference>
<evidence type="ECO:0000313" key="1">
    <source>
        <dbReference type="EMBL" id="KAF0927701.1"/>
    </source>
</evidence>
<organism evidence="1 2">
    <name type="scientific">Oryza meyeriana var. granulata</name>
    <dbReference type="NCBI Taxonomy" id="110450"/>
    <lineage>
        <taxon>Eukaryota</taxon>
        <taxon>Viridiplantae</taxon>
        <taxon>Streptophyta</taxon>
        <taxon>Embryophyta</taxon>
        <taxon>Tracheophyta</taxon>
        <taxon>Spermatophyta</taxon>
        <taxon>Magnoliopsida</taxon>
        <taxon>Liliopsida</taxon>
        <taxon>Poales</taxon>
        <taxon>Poaceae</taxon>
        <taxon>BOP clade</taxon>
        <taxon>Oryzoideae</taxon>
        <taxon>Oryzeae</taxon>
        <taxon>Oryzinae</taxon>
        <taxon>Oryza</taxon>
        <taxon>Oryza meyeriana</taxon>
    </lineage>
</organism>
<protein>
    <submittedName>
        <fullName evidence="1">Uncharacterized protein</fullName>
    </submittedName>
</protein>
<dbReference type="Proteomes" id="UP000479710">
    <property type="component" value="Unassembled WGS sequence"/>
</dbReference>
<sequence length="63" mass="7033">MEPMEMDAMETLDSTAAFLEGCWCLARPSGNSKDEWKAAARVANIANLPSQNKYHRSMISQPM</sequence>
<reference evidence="1 2" key="1">
    <citation type="submission" date="2019-11" db="EMBL/GenBank/DDBJ databases">
        <title>Whole genome sequence of Oryza granulata.</title>
        <authorList>
            <person name="Li W."/>
        </authorList>
    </citation>
    <scope>NUCLEOTIDE SEQUENCE [LARGE SCALE GENOMIC DNA]</scope>
    <source>
        <strain evidence="2">cv. Menghai</strain>
        <tissue evidence="1">Leaf</tissue>
    </source>
</reference>